<dbReference type="PROSITE" id="PS50283">
    <property type="entry name" value="NA_SOLUT_SYMP_3"/>
    <property type="match status" value="1"/>
</dbReference>
<evidence type="ECO:0008006" key="16">
    <source>
        <dbReference type="Google" id="ProtNLM"/>
    </source>
</evidence>
<dbReference type="Gene3D" id="1.20.1730.10">
    <property type="entry name" value="Sodium/glucose cotransporter"/>
    <property type="match status" value="1"/>
</dbReference>
<evidence type="ECO:0000256" key="9">
    <source>
        <dbReference type="ARBA" id="ARBA00023136"/>
    </source>
</evidence>
<dbReference type="InterPro" id="IPR051163">
    <property type="entry name" value="Sodium:Solute_Symporter_SSF"/>
</dbReference>
<evidence type="ECO:0000256" key="2">
    <source>
        <dbReference type="ARBA" id="ARBA00006434"/>
    </source>
</evidence>
<keyword evidence="9 13" id="KW-0472">Membrane</keyword>
<keyword evidence="3" id="KW-0813">Transport</keyword>
<evidence type="ECO:0000313" key="14">
    <source>
        <dbReference type="EMBL" id="KAK3865007.1"/>
    </source>
</evidence>
<comment type="subcellular location">
    <subcellularLocation>
        <location evidence="1">Cell membrane</location>
        <topology evidence="1">Multi-pass membrane protein</topology>
    </subcellularLocation>
</comment>
<dbReference type="Pfam" id="PF00474">
    <property type="entry name" value="SSF"/>
    <property type="match status" value="1"/>
</dbReference>
<accession>A0AAE1F167</accession>
<keyword evidence="10" id="KW-0739">Sodium transport</keyword>
<organism evidence="14 15">
    <name type="scientific">Petrolisthes cinctipes</name>
    <name type="common">Flat porcelain crab</name>
    <dbReference type="NCBI Taxonomy" id="88211"/>
    <lineage>
        <taxon>Eukaryota</taxon>
        <taxon>Metazoa</taxon>
        <taxon>Ecdysozoa</taxon>
        <taxon>Arthropoda</taxon>
        <taxon>Crustacea</taxon>
        <taxon>Multicrustacea</taxon>
        <taxon>Malacostraca</taxon>
        <taxon>Eumalacostraca</taxon>
        <taxon>Eucarida</taxon>
        <taxon>Decapoda</taxon>
        <taxon>Pleocyemata</taxon>
        <taxon>Anomura</taxon>
        <taxon>Galatheoidea</taxon>
        <taxon>Porcellanidae</taxon>
        <taxon>Petrolisthes</taxon>
    </lineage>
</organism>
<feature type="region of interest" description="Disordered" evidence="12">
    <location>
        <begin position="600"/>
        <end position="628"/>
    </location>
</feature>
<keyword evidence="8" id="KW-0406">Ion transport</keyword>
<evidence type="ECO:0000313" key="15">
    <source>
        <dbReference type="Proteomes" id="UP001286313"/>
    </source>
</evidence>
<evidence type="ECO:0000256" key="10">
    <source>
        <dbReference type="ARBA" id="ARBA00023201"/>
    </source>
</evidence>
<keyword evidence="7" id="KW-0915">Sodium</keyword>
<feature type="transmembrane region" description="Helical" evidence="13">
    <location>
        <begin position="399"/>
        <end position="418"/>
    </location>
</feature>
<feature type="transmembrane region" description="Helical" evidence="13">
    <location>
        <begin position="23"/>
        <end position="41"/>
    </location>
</feature>
<sequence length="628" mass="67415">MGEDNGTYGGSGMEGHFGKTDSAVFGIMLVASVGIGVYSSLRGGASTTQEYLVGSRNMSPFPVALSLVGGVISAISILGNATEVYYFGIQLSTSLLGAIVGTIFLHSIIIPILYNLRITSLNEVLFGAWYLELRYNSRILRQVATFGALLTKSVYMGMCLYAPSLALSTVTNLSVLASMCIMGGICTFYITIGGVKAVVYTDVLQTLLMFGGVLVVVILCCRDLGGVANVIDIADQGQRLEFFNMDPSPYVRHTFWSTFTFGFFLVVGAIGLNQSTLQRFISVSSLTTALRLCWSFLVGLWVLWVLFFFSGLVAYATYSTCDPLAAGYITKADQILPYLVVQKLSHLPGLSGLFVAAVYGGVLSSVSSTGNAMACLVWEDFLKLRPYFTRLSDPAATKVIKLLSSVTGVLAVILGLMVGNLGNIFHVINVLVSCVNGPIVGTFLSGMLLPWTNYKGSLVGIFASFVIFAWLVVGKFIQGGGAPTMLPLSTHGCHNNSSTTLSPTITFNSSTYFNLTTSEMPDLTSASSEEMGDDGEVTIYNLSYCFMGILGAVTTMLINSAVSVLTGPTQPKQLSEDVVFPPALRLYTWAWQLSTRRHLQENKEQGKQGDGEEGVSMLHISSLHTPSS</sequence>
<dbReference type="InterPro" id="IPR038377">
    <property type="entry name" value="Na/Glc_symporter_sf"/>
</dbReference>
<feature type="compositionally biased region" description="Basic and acidic residues" evidence="12">
    <location>
        <begin position="600"/>
        <end position="610"/>
    </location>
</feature>
<keyword evidence="4" id="KW-1003">Cell membrane</keyword>
<keyword evidence="6 13" id="KW-1133">Transmembrane helix</keyword>
<proteinExistence type="inferred from homology"/>
<feature type="transmembrane region" description="Helical" evidence="13">
    <location>
        <begin position="254"/>
        <end position="272"/>
    </location>
</feature>
<evidence type="ECO:0000256" key="7">
    <source>
        <dbReference type="ARBA" id="ARBA00023053"/>
    </source>
</evidence>
<feature type="transmembrane region" description="Helical" evidence="13">
    <location>
        <begin position="61"/>
        <end position="79"/>
    </location>
</feature>
<feature type="transmembrane region" description="Helical" evidence="13">
    <location>
        <begin position="539"/>
        <end position="565"/>
    </location>
</feature>
<evidence type="ECO:0000256" key="5">
    <source>
        <dbReference type="ARBA" id="ARBA00022692"/>
    </source>
</evidence>
<feature type="transmembrane region" description="Helical" evidence="13">
    <location>
        <begin position="175"/>
        <end position="195"/>
    </location>
</feature>
<feature type="transmembrane region" description="Helical" evidence="13">
    <location>
        <begin position="207"/>
        <end position="234"/>
    </location>
</feature>
<dbReference type="GO" id="GO:0015293">
    <property type="term" value="F:symporter activity"/>
    <property type="evidence" value="ECO:0007669"/>
    <property type="project" value="TreeGrafter"/>
</dbReference>
<dbReference type="AlphaFoldDB" id="A0AAE1F167"/>
<reference evidence="14" key="1">
    <citation type="submission" date="2023-10" db="EMBL/GenBank/DDBJ databases">
        <title>Genome assemblies of two species of porcelain crab, Petrolisthes cinctipes and Petrolisthes manimaculis (Anomura: Porcellanidae).</title>
        <authorList>
            <person name="Angst P."/>
        </authorList>
    </citation>
    <scope>NUCLEOTIDE SEQUENCE</scope>
    <source>
        <strain evidence="14">PB745_01</strain>
        <tissue evidence="14">Gill</tissue>
    </source>
</reference>
<dbReference type="EMBL" id="JAWQEG010003680">
    <property type="protein sequence ID" value="KAK3865007.1"/>
    <property type="molecule type" value="Genomic_DNA"/>
</dbReference>
<evidence type="ECO:0000256" key="3">
    <source>
        <dbReference type="ARBA" id="ARBA00022448"/>
    </source>
</evidence>
<gene>
    <name evidence="14" type="ORF">Pcinc_029360</name>
</gene>
<dbReference type="PANTHER" id="PTHR42985">
    <property type="entry name" value="SODIUM-COUPLED MONOCARBOXYLATE TRANSPORTER"/>
    <property type="match status" value="1"/>
</dbReference>
<dbReference type="PANTHER" id="PTHR42985:SF40">
    <property type="entry name" value="LD47995P-RELATED"/>
    <property type="match status" value="1"/>
</dbReference>
<evidence type="ECO:0000256" key="12">
    <source>
        <dbReference type="SAM" id="MobiDB-lite"/>
    </source>
</evidence>
<feature type="transmembrane region" description="Helical" evidence="13">
    <location>
        <begin position="143"/>
        <end position="163"/>
    </location>
</feature>
<comment type="caution">
    <text evidence="14">The sequence shown here is derived from an EMBL/GenBank/DDBJ whole genome shotgun (WGS) entry which is preliminary data.</text>
</comment>
<keyword evidence="15" id="KW-1185">Reference proteome</keyword>
<dbReference type="InterPro" id="IPR001734">
    <property type="entry name" value="Na/solute_symporter"/>
</dbReference>
<evidence type="ECO:0000256" key="8">
    <source>
        <dbReference type="ARBA" id="ARBA00023065"/>
    </source>
</evidence>
<dbReference type="GO" id="GO:0006814">
    <property type="term" value="P:sodium ion transport"/>
    <property type="evidence" value="ECO:0007669"/>
    <property type="project" value="UniProtKB-KW"/>
</dbReference>
<dbReference type="CDD" id="cd11492">
    <property type="entry name" value="SLC5sbd_NIS-SMVT"/>
    <property type="match status" value="1"/>
</dbReference>
<feature type="transmembrane region" description="Helical" evidence="13">
    <location>
        <begin position="353"/>
        <end position="378"/>
    </location>
</feature>
<name>A0AAE1F167_PETCI</name>
<protein>
    <recommendedName>
        <fullName evidence="16">Sodium-coupled monocarboxylate transporter 1</fullName>
    </recommendedName>
</protein>
<dbReference type="NCBIfam" id="TIGR00813">
    <property type="entry name" value="sss"/>
    <property type="match status" value="1"/>
</dbReference>
<evidence type="ECO:0000256" key="6">
    <source>
        <dbReference type="ARBA" id="ARBA00022989"/>
    </source>
</evidence>
<feature type="transmembrane region" description="Helical" evidence="13">
    <location>
        <begin position="85"/>
        <end position="114"/>
    </location>
</feature>
<feature type="transmembrane region" description="Helical" evidence="13">
    <location>
        <begin position="292"/>
        <end position="318"/>
    </location>
</feature>
<evidence type="ECO:0000256" key="1">
    <source>
        <dbReference type="ARBA" id="ARBA00004651"/>
    </source>
</evidence>
<feature type="transmembrane region" description="Helical" evidence="13">
    <location>
        <begin position="456"/>
        <end position="477"/>
    </location>
</feature>
<dbReference type="Proteomes" id="UP001286313">
    <property type="component" value="Unassembled WGS sequence"/>
</dbReference>
<comment type="similarity">
    <text evidence="2 11">Belongs to the sodium:solute symporter (SSF) (TC 2.A.21) family.</text>
</comment>
<evidence type="ECO:0000256" key="11">
    <source>
        <dbReference type="RuleBase" id="RU362091"/>
    </source>
</evidence>
<feature type="transmembrane region" description="Helical" evidence="13">
    <location>
        <begin position="424"/>
        <end position="444"/>
    </location>
</feature>
<evidence type="ECO:0000256" key="4">
    <source>
        <dbReference type="ARBA" id="ARBA00022475"/>
    </source>
</evidence>
<dbReference type="GO" id="GO:0005886">
    <property type="term" value="C:plasma membrane"/>
    <property type="evidence" value="ECO:0007669"/>
    <property type="project" value="UniProtKB-SubCell"/>
</dbReference>
<keyword evidence="5 13" id="KW-0812">Transmembrane</keyword>
<evidence type="ECO:0000256" key="13">
    <source>
        <dbReference type="SAM" id="Phobius"/>
    </source>
</evidence>